<dbReference type="RefSeq" id="WP_313831254.1">
    <property type="nucleotide sequence ID" value="NZ_JAQOUE010000001.1"/>
</dbReference>
<feature type="domain" description="Lon proteolytic" evidence="1">
    <location>
        <begin position="110"/>
        <end position="221"/>
    </location>
</feature>
<name>A0ABU3K3D5_9BACT</name>
<dbReference type="InterPro" id="IPR008269">
    <property type="entry name" value="Lon_proteolytic"/>
</dbReference>
<dbReference type="SUPFAM" id="SSF54211">
    <property type="entry name" value="Ribosomal protein S5 domain 2-like"/>
    <property type="match status" value="1"/>
</dbReference>
<sequence length="234" mass="25904">MPHHSGFTKRSTESSAHRFLLLSLLSAGILLSSMPARGAPNPTPLKYQQLAVPILGVTLNQEHQPMGIVTHVVIYFEQRPDHNGLQLRFRIDPGRFSPYAQHAVTQAIARACQAAHLRLDSWTIYLTFPYQGLTMYGDSLSAMVGLSVVAMAKGDMVIFGRAITGTITEDGHIGAVGGIPYKVEAAYAEHMDRIVIPEERDLRDDEWQTPFMMQVSPVSTLDKAYYVLTGHTLQ</sequence>
<accession>A0ABU3K3D5</accession>
<evidence type="ECO:0000259" key="1">
    <source>
        <dbReference type="Pfam" id="PF05362"/>
    </source>
</evidence>
<dbReference type="InterPro" id="IPR020568">
    <property type="entry name" value="Ribosomal_Su5_D2-typ_SF"/>
</dbReference>
<proteinExistence type="predicted"/>
<organism evidence="2 3">
    <name type="scientific">Candidatus Nitronereus thalassa</name>
    <dbReference type="NCBI Taxonomy" id="3020898"/>
    <lineage>
        <taxon>Bacteria</taxon>
        <taxon>Pseudomonadati</taxon>
        <taxon>Nitrospirota</taxon>
        <taxon>Nitrospiria</taxon>
        <taxon>Nitrospirales</taxon>
        <taxon>Nitrospiraceae</taxon>
        <taxon>Candidatus Nitronereus</taxon>
    </lineage>
</organism>
<dbReference type="Proteomes" id="UP001250932">
    <property type="component" value="Unassembled WGS sequence"/>
</dbReference>
<evidence type="ECO:0000313" key="3">
    <source>
        <dbReference type="Proteomes" id="UP001250932"/>
    </source>
</evidence>
<dbReference type="Pfam" id="PF05362">
    <property type="entry name" value="Lon_C"/>
    <property type="match status" value="1"/>
</dbReference>
<comment type="caution">
    <text evidence="2">The sequence shown here is derived from an EMBL/GenBank/DDBJ whole genome shotgun (WGS) entry which is preliminary data.</text>
</comment>
<dbReference type="InterPro" id="IPR014721">
    <property type="entry name" value="Ribsml_uS5_D2-typ_fold_subgr"/>
</dbReference>
<dbReference type="EMBL" id="JAQOUE010000001">
    <property type="protein sequence ID" value="MDT7040895.1"/>
    <property type="molecule type" value="Genomic_DNA"/>
</dbReference>
<evidence type="ECO:0000313" key="2">
    <source>
        <dbReference type="EMBL" id="MDT7040895.1"/>
    </source>
</evidence>
<gene>
    <name evidence="2" type="ORF">PPG34_00950</name>
</gene>
<protein>
    <recommendedName>
        <fullName evidence="1">Lon proteolytic domain-containing protein</fullName>
    </recommendedName>
</protein>
<reference evidence="2 3" key="1">
    <citation type="journal article" date="2023" name="ISME J.">
        <title>Cultivation and genomic characterization of novel and ubiquitous marine nitrite-oxidizing bacteria from the Nitrospirales.</title>
        <authorList>
            <person name="Mueller A.J."/>
            <person name="Daebeler A."/>
            <person name="Herbold C.W."/>
            <person name="Kirkegaard R.H."/>
            <person name="Daims H."/>
        </authorList>
    </citation>
    <scope>NUCLEOTIDE SEQUENCE [LARGE SCALE GENOMIC DNA]</scope>
    <source>
        <strain evidence="2 3">EB</strain>
    </source>
</reference>
<dbReference type="Gene3D" id="3.30.230.10">
    <property type="match status" value="1"/>
</dbReference>
<keyword evidence="3" id="KW-1185">Reference proteome</keyword>